<protein>
    <submittedName>
        <fullName evidence="2">Uncharacterized protein</fullName>
    </submittedName>
</protein>
<dbReference type="EMBL" id="NBIV01000167">
    <property type="protein sequence ID" value="PXF42341.1"/>
    <property type="molecule type" value="Genomic_DNA"/>
</dbReference>
<name>A0A2V3IJU6_9FLOR</name>
<dbReference type="AlphaFoldDB" id="A0A2V3IJU6"/>
<proteinExistence type="predicted"/>
<organism evidence="2 3">
    <name type="scientific">Gracilariopsis chorda</name>
    <dbReference type="NCBI Taxonomy" id="448386"/>
    <lineage>
        <taxon>Eukaryota</taxon>
        <taxon>Rhodophyta</taxon>
        <taxon>Florideophyceae</taxon>
        <taxon>Rhodymeniophycidae</taxon>
        <taxon>Gracilariales</taxon>
        <taxon>Gracilariaceae</taxon>
        <taxon>Gracilariopsis</taxon>
    </lineage>
</organism>
<evidence type="ECO:0000313" key="3">
    <source>
        <dbReference type="Proteomes" id="UP000247409"/>
    </source>
</evidence>
<sequence>MCYSPLWNGVRRYSLMLQGKNGTVCLDDDEVVGRSMNCNTSVVLEEGEQGSQSVAVIGAPLLAEKDQKVSETAGSGKHFAAYCKGRKRAVQQKIPVAVWKAMYKDFVESTKAQCAATGVVFNEKDLPQERNLQHALPSALGDVSTGTADPEACQKFVPQDNDLMRRLKKTKNFNKKKMSNFREHLANGFLVFDVGTDAEKSASNSRSGSIETKQQRQSKRELMENAVDDVSSMVEVIETKSSDFTRAVQEQTKLQSEDVKNRQDLRELQIKTLQSEEVDTKMKRLIIMRDQQVITEEEFKEKIKAFVHL</sequence>
<reference evidence="2 3" key="1">
    <citation type="journal article" date="2018" name="Mol. Biol. Evol.">
        <title>Analysis of the draft genome of the red seaweed Gracilariopsis chorda provides insights into genome size evolution in Rhodophyta.</title>
        <authorList>
            <person name="Lee J."/>
            <person name="Yang E.C."/>
            <person name="Graf L."/>
            <person name="Yang J.H."/>
            <person name="Qiu H."/>
            <person name="Zel Zion U."/>
            <person name="Chan C.X."/>
            <person name="Stephens T.G."/>
            <person name="Weber A.P.M."/>
            <person name="Boo G.H."/>
            <person name="Boo S.M."/>
            <person name="Kim K.M."/>
            <person name="Shin Y."/>
            <person name="Jung M."/>
            <person name="Lee S.J."/>
            <person name="Yim H.S."/>
            <person name="Lee J.H."/>
            <person name="Bhattacharya D."/>
            <person name="Yoon H.S."/>
        </authorList>
    </citation>
    <scope>NUCLEOTIDE SEQUENCE [LARGE SCALE GENOMIC DNA]</scope>
    <source>
        <strain evidence="2 3">SKKU-2015</strain>
        <tissue evidence="2">Whole body</tissue>
    </source>
</reference>
<evidence type="ECO:0000313" key="2">
    <source>
        <dbReference type="EMBL" id="PXF42341.1"/>
    </source>
</evidence>
<accession>A0A2V3IJU6</accession>
<keyword evidence="3" id="KW-1185">Reference proteome</keyword>
<gene>
    <name evidence="2" type="ORF">BWQ96_07930</name>
</gene>
<feature type="region of interest" description="Disordered" evidence="1">
    <location>
        <begin position="200"/>
        <end position="222"/>
    </location>
</feature>
<evidence type="ECO:0000256" key="1">
    <source>
        <dbReference type="SAM" id="MobiDB-lite"/>
    </source>
</evidence>
<feature type="compositionally biased region" description="Polar residues" evidence="1">
    <location>
        <begin position="201"/>
        <end position="212"/>
    </location>
</feature>
<comment type="caution">
    <text evidence="2">The sequence shown here is derived from an EMBL/GenBank/DDBJ whole genome shotgun (WGS) entry which is preliminary data.</text>
</comment>
<dbReference type="Proteomes" id="UP000247409">
    <property type="component" value="Unassembled WGS sequence"/>
</dbReference>